<dbReference type="PANTHER" id="PTHR38340:SF1">
    <property type="entry name" value="S-LAYER PROTEIN"/>
    <property type="match status" value="1"/>
</dbReference>
<name>A0A7G9L5H9_9SPHN</name>
<dbReference type="PROSITE" id="PS00330">
    <property type="entry name" value="HEMOLYSIN_CALCIUM"/>
    <property type="match status" value="1"/>
</dbReference>
<dbReference type="InterPro" id="IPR013858">
    <property type="entry name" value="Peptidase_M10B_C"/>
</dbReference>
<comment type="subcellular location">
    <subcellularLocation>
        <location evidence="2">Secreted</location>
    </subcellularLocation>
</comment>
<dbReference type="GO" id="GO:0005509">
    <property type="term" value="F:calcium ion binding"/>
    <property type="evidence" value="ECO:0007669"/>
    <property type="project" value="InterPro"/>
</dbReference>
<dbReference type="InterPro" id="IPR018511">
    <property type="entry name" value="Hemolysin-typ_Ca-bd_CS"/>
</dbReference>
<dbReference type="PRINTS" id="PR00313">
    <property type="entry name" value="CABNDNGRPT"/>
</dbReference>
<dbReference type="Pfam" id="PF04151">
    <property type="entry name" value="PPC"/>
    <property type="match status" value="3"/>
</dbReference>
<dbReference type="SUPFAM" id="SSF89260">
    <property type="entry name" value="Collagen-binding domain"/>
    <property type="match status" value="2"/>
</dbReference>
<dbReference type="AlphaFoldDB" id="A0A7G9L5H9"/>
<evidence type="ECO:0000256" key="3">
    <source>
        <dbReference type="ARBA" id="ARBA00022525"/>
    </source>
</evidence>
<feature type="domain" description="Peptidase C-terminal archaeal/bacterial" evidence="5">
    <location>
        <begin position="147"/>
        <end position="216"/>
    </location>
</feature>
<gene>
    <name evidence="7" type="ORF">H8M03_06065</name>
</gene>
<dbReference type="Gene3D" id="2.150.10.10">
    <property type="entry name" value="Serralysin-like metalloprotease, C-terminal"/>
    <property type="match status" value="4"/>
</dbReference>
<reference evidence="7 8" key="1">
    <citation type="submission" date="2020-08" db="EMBL/GenBank/DDBJ databases">
        <title>Sphingomonas sp. sand1-3 16S ribosomal RNA gene Genome sequencing and assembly.</title>
        <authorList>
            <person name="Kang M."/>
        </authorList>
    </citation>
    <scope>NUCLEOTIDE SEQUENCE [LARGE SCALE GENOMIC DNA]</scope>
    <source>
        <strain evidence="8">sand1-3</strain>
    </source>
</reference>
<evidence type="ECO:0000256" key="4">
    <source>
        <dbReference type="ARBA" id="ARBA00022737"/>
    </source>
</evidence>
<comment type="cofactor">
    <cofactor evidence="1">
        <name>Ca(2+)</name>
        <dbReference type="ChEBI" id="CHEBI:29108"/>
    </cofactor>
</comment>
<dbReference type="RefSeq" id="WP_187480832.1">
    <property type="nucleotide sequence ID" value="NZ_CP060697.1"/>
</dbReference>
<dbReference type="Proteomes" id="UP000515861">
    <property type="component" value="Chromosome"/>
</dbReference>
<feature type="domain" description="Peptidase M10 serralysin C-terminal" evidence="6">
    <location>
        <begin position="1141"/>
        <end position="1261"/>
    </location>
</feature>
<dbReference type="Gene3D" id="2.60.120.380">
    <property type="match status" value="6"/>
</dbReference>
<dbReference type="InterPro" id="IPR011049">
    <property type="entry name" value="Serralysin-like_metalloprot_C"/>
</dbReference>
<dbReference type="Pfam" id="PF08548">
    <property type="entry name" value="Peptidase_M10_C"/>
    <property type="match status" value="2"/>
</dbReference>
<dbReference type="SUPFAM" id="SSF51120">
    <property type="entry name" value="beta-Roll"/>
    <property type="match status" value="4"/>
</dbReference>
<evidence type="ECO:0000259" key="5">
    <source>
        <dbReference type="Pfam" id="PF04151"/>
    </source>
</evidence>
<evidence type="ECO:0000313" key="7">
    <source>
        <dbReference type="EMBL" id="QNM83878.1"/>
    </source>
</evidence>
<sequence>MVDIPAHRSTDSEIAVGGSIVDRLEVPGDHDWIRVELTAGHLYVFNLSGTGDDPLTDPYLYLRDATGALLTQDDDGGSGLNSRLQFQPETTGTYYLDVGAYENRYGGSYQVDATEIDISQDIPGDRSSTTSIGIGESLVNQLEYLGDRDFIRVELTAGQFYIFELSGSGSDPVGSPNLRLRDSDGAIISSDSSYSSSTSQLAFQAPASGTYYIDVGSRATDGSGGYQLTVNEMDLSNDIPGDRSTTTSIEIGGSLVSQVEYSGDRDFIRVELTADHVYTFDLSGAGSDPLHYPYLRLRNSDGAIVGFDLTYNYNTSHLEFRAPTSGTYYIDVAGRYTENDGAYQLSVGEIDLSNDIRGDRGTTTSLAVDESLVSQLEYQGDRDFIRVELTADHVYTFDLSGAGSDPLRYPYLRLRSSDGAIVGSDPTYNYNTSHLEFRAPTSGTYYIDVSGRYTGNDGAYQLSVGEIDVSNDIRGDRGTTTSLAVDESLVSQLEYQGDRDFIRVELTAGHVYTLDLSSAGGDPLRYPYLQLRNSDGAVVDSDSSYNYFTSHLEFRAATTGTYYVDVRSHFAENDGTYRLRLGEIDVSQDIAGDSTTTATIDFGEAVTGQLEYMDDRDWYRIDLTEGQRIVITGSGTADSPILRDASGAYVAAPAFSYYNSMARFAFTPTASGTYYIDVGARDDDSRGVYGLTIIESDPIASSGNTDSVWGFNNTADTSDFDPTARVDDLVYISDMGGIDTLDLSGFAQSQRISLNPGTISSFGGGERNLEIASNTVIENAVGGSGSDTIYGNAANNVLRGNAGSDTLQGDAGDDILDGGAGRDYMSGGSGNDTYYVDFAGDSVYDLSGDDVVYAALNYVLPYSIERLVLTGAAISGTGNSLANLIVGNRLGNELDGLGGNDVLDGGAGDDVMRGGMGDDTFMVDSIGDRAIESLRGGIDTVISEVDYQLGREVENLTLAGTAIAGLGNGGSNDIRGNALDNYLDGGRGVDILRGGAGDDLYIVDDRDRVVEAAGEGVDSVLSSVSLVLSDNVENLFLRGDAVRAVGNALDNVLRGNGANNVLDGRAGADEMRGGAGDDFYFVDDAGDRVVEATGAGNDRVYARTSYAADANVEDVILRGGGAFDITGNGLDNALVGNADANRINGGAGADTMRGGGGADVFEFRDNSFAGLRPSTSDRIVDFRQGQGDRIDLDLVDADTTQAGRQDFAFIGSGAFSGAAGELRYQVINGNTYVYGDTDGDGDANFLIRLDGAYTLVGGDFIL</sequence>
<dbReference type="Pfam" id="PF00353">
    <property type="entry name" value="HemolysinCabind"/>
    <property type="match status" value="4"/>
</dbReference>
<dbReference type="InterPro" id="IPR007280">
    <property type="entry name" value="Peptidase_C_arc/bac"/>
</dbReference>
<protein>
    <submittedName>
        <fullName evidence="7">Pre-peptidase C-terminal domain-containing protein</fullName>
    </submittedName>
</protein>
<dbReference type="EMBL" id="CP060697">
    <property type="protein sequence ID" value="QNM83878.1"/>
    <property type="molecule type" value="Genomic_DNA"/>
</dbReference>
<evidence type="ECO:0000313" key="8">
    <source>
        <dbReference type="Proteomes" id="UP000515861"/>
    </source>
</evidence>
<evidence type="ECO:0000256" key="2">
    <source>
        <dbReference type="ARBA" id="ARBA00004613"/>
    </source>
</evidence>
<dbReference type="InterPro" id="IPR001343">
    <property type="entry name" value="Hemolysn_Ca-bd"/>
</dbReference>
<evidence type="ECO:0000256" key="1">
    <source>
        <dbReference type="ARBA" id="ARBA00001913"/>
    </source>
</evidence>
<dbReference type="GO" id="GO:0005615">
    <property type="term" value="C:extracellular space"/>
    <property type="evidence" value="ECO:0007669"/>
    <property type="project" value="InterPro"/>
</dbReference>
<feature type="domain" description="Peptidase C-terminal archaeal/bacterial" evidence="5">
    <location>
        <begin position="498"/>
        <end position="568"/>
    </location>
</feature>
<dbReference type="PANTHER" id="PTHR38340">
    <property type="entry name" value="S-LAYER PROTEIN"/>
    <property type="match status" value="1"/>
</dbReference>
<feature type="domain" description="Peptidase C-terminal archaeal/bacterial" evidence="5">
    <location>
        <begin position="30"/>
        <end position="98"/>
    </location>
</feature>
<organism evidence="7 8">
    <name type="scientific">Sphingomonas sabuli</name>
    <dbReference type="NCBI Taxonomy" id="2764186"/>
    <lineage>
        <taxon>Bacteria</taxon>
        <taxon>Pseudomonadati</taxon>
        <taxon>Pseudomonadota</taxon>
        <taxon>Alphaproteobacteria</taxon>
        <taxon>Sphingomonadales</taxon>
        <taxon>Sphingomonadaceae</taxon>
        <taxon>Sphingomonas</taxon>
    </lineage>
</organism>
<proteinExistence type="predicted"/>
<dbReference type="KEGG" id="ssau:H8M03_06065"/>
<keyword evidence="3" id="KW-0964">Secreted</keyword>
<evidence type="ECO:0000259" key="6">
    <source>
        <dbReference type="Pfam" id="PF08548"/>
    </source>
</evidence>
<feature type="domain" description="Peptidase M10 serralysin C-terminal" evidence="6">
    <location>
        <begin position="704"/>
        <end position="828"/>
    </location>
</feature>
<keyword evidence="8" id="KW-1185">Reference proteome</keyword>
<keyword evidence="4" id="KW-0677">Repeat</keyword>
<dbReference type="InterPro" id="IPR050557">
    <property type="entry name" value="RTX_toxin/Mannuronan_C5-epim"/>
</dbReference>
<accession>A0A7G9L5H9</accession>